<dbReference type="EMBL" id="CADEBC010000208">
    <property type="protein sequence ID" value="CAB3225988.1"/>
    <property type="molecule type" value="Genomic_DNA"/>
</dbReference>
<protein>
    <submittedName>
        <fullName evidence="1">Uncharacterized protein</fullName>
    </submittedName>
</protein>
<reference evidence="1 2" key="1">
    <citation type="submission" date="2020-04" db="EMBL/GenBank/DDBJ databases">
        <authorList>
            <person name="Wallbank WR R."/>
            <person name="Pardo Diaz C."/>
            <person name="Kozak K."/>
            <person name="Martin S."/>
            <person name="Jiggins C."/>
            <person name="Moest M."/>
            <person name="Warren A I."/>
            <person name="Byers J.R.P. K."/>
            <person name="Montejo-Kovacevich G."/>
            <person name="Yen C E."/>
        </authorList>
    </citation>
    <scope>NUCLEOTIDE SEQUENCE [LARGE SCALE GENOMIC DNA]</scope>
</reference>
<dbReference type="OrthoDB" id="7464909at2759"/>
<proteinExistence type="predicted"/>
<organism evidence="1 2">
    <name type="scientific">Arctia plantaginis</name>
    <name type="common">Wood tiger moth</name>
    <name type="synonym">Phalaena plantaginis</name>
    <dbReference type="NCBI Taxonomy" id="874455"/>
    <lineage>
        <taxon>Eukaryota</taxon>
        <taxon>Metazoa</taxon>
        <taxon>Ecdysozoa</taxon>
        <taxon>Arthropoda</taxon>
        <taxon>Hexapoda</taxon>
        <taxon>Insecta</taxon>
        <taxon>Pterygota</taxon>
        <taxon>Neoptera</taxon>
        <taxon>Endopterygota</taxon>
        <taxon>Lepidoptera</taxon>
        <taxon>Glossata</taxon>
        <taxon>Ditrysia</taxon>
        <taxon>Noctuoidea</taxon>
        <taxon>Erebidae</taxon>
        <taxon>Arctiinae</taxon>
        <taxon>Arctia</taxon>
    </lineage>
</organism>
<dbReference type="AlphaFoldDB" id="A0A8S0Z1I2"/>
<evidence type="ECO:0000313" key="1">
    <source>
        <dbReference type="EMBL" id="CAB3225988.1"/>
    </source>
</evidence>
<dbReference type="Proteomes" id="UP000494106">
    <property type="component" value="Unassembled WGS sequence"/>
</dbReference>
<name>A0A8S0Z1I2_ARCPL</name>
<evidence type="ECO:0000313" key="2">
    <source>
        <dbReference type="Proteomes" id="UP000494106"/>
    </source>
</evidence>
<accession>A0A8S0Z1I2</accession>
<comment type="caution">
    <text evidence="1">The sequence shown here is derived from an EMBL/GenBank/DDBJ whole genome shotgun (WGS) entry which is preliminary data.</text>
</comment>
<sequence length="154" mass="16631">MMNENTYATWFACGRKAAANASSSGALRGRAPLMSPAGVAWELGACISRPRWYARRFPPVSRGGLVDLVSGGGLPTRRAPAAAPVSIAAGVTRAGTACRSSYRPSRRRSPCDAYSPLNYYITGLLGIKTSNLRATPRKKKSRLILYRNKFKVPI</sequence>
<gene>
    <name evidence="1" type="ORF">APLA_LOCUS2674</name>
</gene>
<keyword evidence="2" id="KW-1185">Reference proteome</keyword>